<evidence type="ECO:0000256" key="1">
    <source>
        <dbReference type="ARBA" id="ARBA00022801"/>
    </source>
</evidence>
<dbReference type="RefSeq" id="WP_212007376.1">
    <property type="nucleotide sequence ID" value="NZ_JAAFYZ010000005.1"/>
</dbReference>
<dbReference type="Pfam" id="PF00857">
    <property type="entry name" value="Isochorismatase"/>
    <property type="match status" value="1"/>
</dbReference>
<dbReference type="InterPro" id="IPR000868">
    <property type="entry name" value="Isochorismatase-like_dom"/>
</dbReference>
<dbReference type="PANTHER" id="PTHR43540:SF1">
    <property type="entry name" value="ISOCHORISMATASE HYDROLASE"/>
    <property type="match status" value="1"/>
</dbReference>
<protein>
    <submittedName>
        <fullName evidence="3">Cysteine hydrolase</fullName>
    </submittedName>
</protein>
<dbReference type="CDD" id="cd00431">
    <property type="entry name" value="cysteine_hydrolases"/>
    <property type="match status" value="1"/>
</dbReference>
<evidence type="ECO:0000313" key="4">
    <source>
        <dbReference type="Proteomes" id="UP000730482"/>
    </source>
</evidence>
<sequence>MDRFNDLEIPESLADALDPAKLALIVYDMQVGVLRQIPDGDRVLTNVQRVLAAARRRRVRTVFLRHYFLPTRLTGTFQLRQAKIWQHKDAAADTRPLIPYGSPGFQLVEGLEPGPDEAVFDKVTMSAFAGTPLDFVLRDCGVSSYLIVGAATEVGIEPTVRHSTDLGYVPIVVRDACGAGHKEAAGRSLAGLEFTGDAILTDTDEVCAILDGGR</sequence>
<gene>
    <name evidence="3" type="ORF">KGQ19_02425</name>
</gene>
<evidence type="ECO:0000259" key="2">
    <source>
        <dbReference type="Pfam" id="PF00857"/>
    </source>
</evidence>
<dbReference type="Gene3D" id="3.40.50.850">
    <property type="entry name" value="Isochorismatase-like"/>
    <property type="match status" value="1"/>
</dbReference>
<proteinExistence type="predicted"/>
<dbReference type="EMBL" id="JAAFYZ010000005">
    <property type="protein sequence ID" value="MBS2545717.1"/>
    <property type="molecule type" value="Genomic_DNA"/>
</dbReference>
<dbReference type="PANTHER" id="PTHR43540">
    <property type="entry name" value="PEROXYUREIDOACRYLATE/UREIDOACRYLATE AMIDOHYDROLASE-RELATED"/>
    <property type="match status" value="1"/>
</dbReference>
<dbReference type="GO" id="GO:0016787">
    <property type="term" value="F:hydrolase activity"/>
    <property type="evidence" value="ECO:0007669"/>
    <property type="project" value="UniProtKB-KW"/>
</dbReference>
<dbReference type="InterPro" id="IPR036380">
    <property type="entry name" value="Isochorismatase-like_sf"/>
</dbReference>
<evidence type="ECO:0000313" key="3">
    <source>
        <dbReference type="EMBL" id="MBS2545717.1"/>
    </source>
</evidence>
<organism evidence="3 4">
    <name type="scientific">Catenulispora pinistramenti</name>
    <dbReference type="NCBI Taxonomy" id="2705254"/>
    <lineage>
        <taxon>Bacteria</taxon>
        <taxon>Bacillati</taxon>
        <taxon>Actinomycetota</taxon>
        <taxon>Actinomycetes</taxon>
        <taxon>Catenulisporales</taxon>
        <taxon>Catenulisporaceae</taxon>
        <taxon>Catenulispora</taxon>
    </lineage>
</organism>
<comment type="caution">
    <text evidence="3">The sequence shown here is derived from an EMBL/GenBank/DDBJ whole genome shotgun (WGS) entry which is preliminary data.</text>
</comment>
<feature type="domain" description="Isochorismatase-like" evidence="2">
    <location>
        <begin position="23"/>
        <end position="195"/>
    </location>
</feature>
<keyword evidence="1 3" id="KW-0378">Hydrolase</keyword>
<dbReference type="SUPFAM" id="SSF52499">
    <property type="entry name" value="Isochorismatase-like hydrolases"/>
    <property type="match status" value="1"/>
</dbReference>
<dbReference type="Proteomes" id="UP000730482">
    <property type="component" value="Unassembled WGS sequence"/>
</dbReference>
<reference evidence="3 4" key="1">
    <citation type="submission" date="2020-02" db="EMBL/GenBank/DDBJ databases">
        <title>Acidophilic actinobacteria isolated from forest soil.</title>
        <authorList>
            <person name="Golinska P."/>
        </authorList>
    </citation>
    <scope>NUCLEOTIDE SEQUENCE [LARGE SCALE GENOMIC DNA]</scope>
    <source>
        <strain evidence="3 4">NL8</strain>
    </source>
</reference>
<accession>A0ABS5KH97</accession>
<name>A0ABS5KH97_9ACTN</name>
<dbReference type="InterPro" id="IPR050272">
    <property type="entry name" value="Isochorismatase-like_hydrls"/>
</dbReference>
<keyword evidence="4" id="KW-1185">Reference proteome</keyword>